<sequence length="273" mass="29947">MTVLVTGATGTVGRHIVAQLVQKGVQVRALTRNRKNARFPENVEVVEGDLMSPETLTPALRGVTALYLIPSSDQAGSTLETGPEVIEQAVKAGIQRITFLTLYGEGPVEEAIQHSGQQWTFIQPVGFMANALDDWRESIREEGVVQVLNGTAKGALIHERDIAAVAVATLLEDGHHGQCYTLTGPEAISTVEAVELISKAIGKDIKVEELTEEQARQQWREKGYDEESIHFFMEMNNNPPAIGYTVLPTVEKVTGRPAKTFAEWVAEHKSQFM</sequence>
<dbReference type="Gene3D" id="3.90.25.10">
    <property type="entry name" value="UDP-galactose 4-epimerase, domain 1"/>
    <property type="match status" value="1"/>
</dbReference>
<dbReference type="InterPro" id="IPR036291">
    <property type="entry name" value="NAD(P)-bd_dom_sf"/>
</dbReference>
<evidence type="ECO:0000313" key="2">
    <source>
        <dbReference type="EMBL" id="PTM58735.1"/>
    </source>
</evidence>
<feature type="domain" description="NAD(P)-binding" evidence="1">
    <location>
        <begin position="7"/>
        <end position="103"/>
    </location>
</feature>
<proteinExistence type="predicted"/>
<dbReference type="Proteomes" id="UP000241639">
    <property type="component" value="Unassembled WGS sequence"/>
</dbReference>
<dbReference type="Pfam" id="PF13460">
    <property type="entry name" value="NAD_binding_10"/>
    <property type="match status" value="1"/>
</dbReference>
<dbReference type="OrthoDB" id="339107at2"/>
<dbReference type="SUPFAM" id="SSF51735">
    <property type="entry name" value="NAD(P)-binding Rossmann-fold domains"/>
    <property type="match status" value="1"/>
</dbReference>
<accession>A0A2T4ZA43</accession>
<dbReference type="RefSeq" id="WP_107725497.1">
    <property type="nucleotide sequence ID" value="NZ_PZZP01000001.1"/>
</dbReference>
<dbReference type="InterPro" id="IPR051604">
    <property type="entry name" value="Ergot_Alk_Oxidoreductase"/>
</dbReference>
<dbReference type="InterPro" id="IPR016040">
    <property type="entry name" value="NAD(P)-bd_dom"/>
</dbReference>
<dbReference type="AlphaFoldDB" id="A0A2T4ZA43"/>
<dbReference type="PANTHER" id="PTHR43162">
    <property type="match status" value="1"/>
</dbReference>
<dbReference type="EMBL" id="PZZP01000001">
    <property type="protein sequence ID" value="PTM58735.1"/>
    <property type="molecule type" value="Genomic_DNA"/>
</dbReference>
<keyword evidence="3" id="KW-1185">Reference proteome</keyword>
<organism evidence="2 3">
    <name type="scientific">Desmospora activa DSM 45169</name>
    <dbReference type="NCBI Taxonomy" id="1121389"/>
    <lineage>
        <taxon>Bacteria</taxon>
        <taxon>Bacillati</taxon>
        <taxon>Bacillota</taxon>
        <taxon>Bacilli</taxon>
        <taxon>Bacillales</taxon>
        <taxon>Thermoactinomycetaceae</taxon>
        <taxon>Desmospora</taxon>
    </lineage>
</organism>
<comment type="caution">
    <text evidence="2">The sequence shown here is derived from an EMBL/GenBank/DDBJ whole genome shotgun (WGS) entry which is preliminary data.</text>
</comment>
<dbReference type="Gene3D" id="3.40.50.720">
    <property type="entry name" value="NAD(P)-binding Rossmann-like Domain"/>
    <property type="match status" value="1"/>
</dbReference>
<name>A0A2T4ZA43_9BACL</name>
<evidence type="ECO:0000313" key="3">
    <source>
        <dbReference type="Proteomes" id="UP000241639"/>
    </source>
</evidence>
<dbReference type="PANTHER" id="PTHR43162:SF1">
    <property type="entry name" value="PRESTALK A DIFFERENTIATION PROTEIN A"/>
    <property type="match status" value="1"/>
</dbReference>
<evidence type="ECO:0000259" key="1">
    <source>
        <dbReference type="Pfam" id="PF13460"/>
    </source>
</evidence>
<protein>
    <submittedName>
        <fullName evidence="2">Uncharacterized protein YbjT (DUF2867 family)</fullName>
    </submittedName>
</protein>
<reference evidence="2 3" key="1">
    <citation type="submission" date="2018-04" db="EMBL/GenBank/DDBJ databases">
        <title>Genomic Encyclopedia of Archaeal and Bacterial Type Strains, Phase II (KMG-II): from individual species to whole genera.</title>
        <authorList>
            <person name="Goeker M."/>
        </authorList>
    </citation>
    <scope>NUCLEOTIDE SEQUENCE [LARGE SCALE GENOMIC DNA]</scope>
    <source>
        <strain evidence="2 3">DSM 45169</strain>
    </source>
</reference>
<gene>
    <name evidence="2" type="ORF">C8J48_1325</name>
</gene>